<dbReference type="Proteomes" id="UP000538147">
    <property type="component" value="Unassembled WGS sequence"/>
</dbReference>
<accession>A0A841LAT1</accession>
<dbReference type="AlphaFoldDB" id="A0A841LAT1"/>
<dbReference type="InterPro" id="IPR013424">
    <property type="entry name" value="Ice-binding_C"/>
</dbReference>
<gene>
    <name evidence="3" type="ORF">FHS79_001087</name>
</gene>
<dbReference type="RefSeq" id="WP_243452689.1">
    <property type="nucleotide sequence ID" value="NZ_BMOX01000107.1"/>
</dbReference>
<evidence type="ECO:0000256" key="1">
    <source>
        <dbReference type="SAM" id="SignalP"/>
    </source>
</evidence>
<feature type="chain" id="PRO_5033048164" description="Ice-binding protein C-terminal domain-containing protein" evidence="1">
    <location>
        <begin position="24"/>
        <end position="246"/>
    </location>
</feature>
<protein>
    <recommendedName>
        <fullName evidence="2">Ice-binding protein C-terminal domain-containing protein</fullName>
    </recommendedName>
</protein>
<comment type="caution">
    <text evidence="3">The sequence shown here is derived from an EMBL/GenBank/DDBJ whole genome shotgun (WGS) entry which is preliminary data.</text>
</comment>
<sequence>MSVSKILGLGLLAAGIAAAPASALTTFASISPATTSLNVRFVGDNGTSRLFTTTSATDNAASGVPVFFTLALDGVPAALQSVNARFTLDASMPSGVVNNAGAFSLLGATGNFSILANNPITANGITGFNLLSAVFTGGSVNGTVGSSAGSFGSSTEGGGTITYTSDFLSFDQISNSDFSLALTAVTNAFSTNGNRVNDFRATIGGQFSSEPLPSFVPEPGTWAMLILGFGLVGVSARRRRNTTVVA</sequence>
<organism evidence="3 4">
    <name type="scientific">Polymorphobacter multimanifer</name>
    <dbReference type="NCBI Taxonomy" id="1070431"/>
    <lineage>
        <taxon>Bacteria</taxon>
        <taxon>Pseudomonadati</taxon>
        <taxon>Pseudomonadota</taxon>
        <taxon>Alphaproteobacteria</taxon>
        <taxon>Sphingomonadales</taxon>
        <taxon>Sphingosinicellaceae</taxon>
        <taxon>Polymorphobacter</taxon>
    </lineage>
</organism>
<dbReference type="NCBIfam" id="NF035944">
    <property type="entry name" value="PEPxxWA-CTERM"/>
    <property type="match status" value="1"/>
</dbReference>
<keyword evidence="1" id="KW-0732">Signal</keyword>
<evidence type="ECO:0000259" key="2">
    <source>
        <dbReference type="Pfam" id="PF07589"/>
    </source>
</evidence>
<proteinExistence type="predicted"/>
<reference evidence="3 4" key="1">
    <citation type="submission" date="2020-08" db="EMBL/GenBank/DDBJ databases">
        <title>Genomic Encyclopedia of Type Strains, Phase IV (KMG-IV): sequencing the most valuable type-strain genomes for metagenomic binning, comparative biology and taxonomic classification.</title>
        <authorList>
            <person name="Goeker M."/>
        </authorList>
    </citation>
    <scope>NUCLEOTIDE SEQUENCE [LARGE SCALE GENOMIC DNA]</scope>
    <source>
        <strain evidence="3 4">DSM 102189</strain>
    </source>
</reference>
<keyword evidence="4" id="KW-1185">Reference proteome</keyword>
<evidence type="ECO:0000313" key="4">
    <source>
        <dbReference type="Proteomes" id="UP000538147"/>
    </source>
</evidence>
<dbReference type="Pfam" id="PF07589">
    <property type="entry name" value="PEP-CTERM"/>
    <property type="match status" value="1"/>
</dbReference>
<name>A0A841LAT1_9SPHN</name>
<feature type="domain" description="Ice-binding protein C-terminal" evidence="2">
    <location>
        <begin position="216"/>
        <end position="239"/>
    </location>
</feature>
<dbReference type="NCBIfam" id="TIGR02595">
    <property type="entry name" value="PEP_CTERM"/>
    <property type="match status" value="1"/>
</dbReference>
<feature type="signal peptide" evidence="1">
    <location>
        <begin position="1"/>
        <end position="23"/>
    </location>
</feature>
<evidence type="ECO:0000313" key="3">
    <source>
        <dbReference type="EMBL" id="MBB6226925.1"/>
    </source>
</evidence>
<dbReference type="EMBL" id="JACIIV010000007">
    <property type="protein sequence ID" value="MBB6226925.1"/>
    <property type="molecule type" value="Genomic_DNA"/>
</dbReference>